<evidence type="ECO:0000313" key="1">
    <source>
        <dbReference type="EMBL" id="OYD06427.1"/>
    </source>
</evidence>
<evidence type="ECO:0000313" key="2">
    <source>
        <dbReference type="Proteomes" id="UP000215459"/>
    </source>
</evidence>
<organism evidence="1 2">
    <name type="scientific">Paludifilum halophilum</name>
    <dbReference type="NCBI Taxonomy" id="1642702"/>
    <lineage>
        <taxon>Bacteria</taxon>
        <taxon>Bacillati</taxon>
        <taxon>Bacillota</taxon>
        <taxon>Bacilli</taxon>
        <taxon>Bacillales</taxon>
        <taxon>Thermoactinomycetaceae</taxon>
        <taxon>Paludifilum</taxon>
    </lineage>
</organism>
<comment type="caution">
    <text evidence="1">The sequence shown here is derived from an EMBL/GenBank/DDBJ whole genome shotgun (WGS) entry which is preliminary data.</text>
</comment>
<reference evidence="1 2" key="1">
    <citation type="submission" date="2017-07" db="EMBL/GenBank/DDBJ databases">
        <title>The genome sequence of Paludifilum halophilum highlights mechanisms for microbial adaptation to high salt environemnts.</title>
        <authorList>
            <person name="Belbahri L."/>
        </authorList>
    </citation>
    <scope>NUCLEOTIDE SEQUENCE [LARGE SCALE GENOMIC DNA]</scope>
    <source>
        <strain evidence="1 2">DSM 102817</strain>
    </source>
</reference>
<proteinExistence type="predicted"/>
<accession>A0A235B3E2</accession>
<gene>
    <name evidence="1" type="ORF">CHM34_16155</name>
</gene>
<protein>
    <submittedName>
        <fullName evidence="1">Uncharacterized protein</fullName>
    </submittedName>
</protein>
<name>A0A235B3E2_9BACL</name>
<keyword evidence="2" id="KW-1185">Reference proteome</keyword>
<dbReference type="EMBL" id="NOWF01000012">
    <property type="protein sequence ID" value="OYD06427.1"/>
    <property type="molecule type" value="Genomic_DNA"/>
</dbReference>
<dbReference type="AlphaFoldDB" id="A0A235B3E2"/>
<sequence length="69" mass="7733">MKFENPISKCRPGFICIQRIPHLVTQLGEVAGRQRSLALGGGPIKSGTKARRIAVKSRKPFEDFPIYHE</sequence>
<dbReference type="Proteomes" id="UP000215459">
    <property type="component" value="Unassembled WGS sequence"/>
</dbReference>